<name>A0A9X1LIU2_9FLAO</name>
<dbReference type="AlphaFoldDB" id="A0A9X1LIU2"/>
<accession>A0A9X1LIU2</accession>
<dbReference type="Proteomes" id="UP001139414">
    <property type="component" value="Unassembled WGS sequence"/>
</dbReference>
<sequence>MNFHAGVLPEREFDEGPDPNAIPVALYKANFTSFSFSLAPKLKFGNEEAALILIPQYNIGKRYANGRYLFYNGNERYDLEQKETYSESQNYWSFAAGIEANLLGLDHLWFSFYLKYTRLDSKEVIQSLDFSDYDFQPNGGSKDRIGLGIRVYYDLFSAL</sequence>
<evidence type="ECO:0000313" key="1">
    <source>
        <dbReference type="EMBL" id="MCB7481196.1"/>
    </source>
</evidence>
<organism evidence="1 2">
    <name type="scientific">Christiangramia sediminis</name>
    <dbReference type="NCBI Taxonomy" id="2881336"/>
    <lineage>
        <taxon>Bacteria</taxon>
        <taxon>Pseudomonadati</taxon>
        <taxon>Bacteroidota</taxon>
        <taxon>Flavobacteriia</taxon>
        <taxon>Flavobacteriales</taxon>
        <taxon>Flavobacteriaceae</taxon>
        <taxon>Christiangramia</taxon>
    </lineage>
</organism>
<comment type="caution">
    <text evidence="1">The sequence shown here is derived from an EMBL/GenBank/DDBJ whole genome shotgun (WGS) entry which is preliminary data.</text>
</comment>
<protein>
    <submittedName>
        <fullName evidence="1">Uncharacterized protein</fullName>
    </submittedName>
</protein>
<keyword evidence="2" id="KW-1185">Reference proteome</keyword>
<evidence type="ECO:0000313" key="2">
    <source>
        <dbReference type="Proteomes" id="UP001139414"/>
    </source>
</evidence>
<dbReference type="RefSeq" id="WP_229339909.1">
    <property type="nucleotide sequence ID" value="NZ_JAJBZG010000002.1"/>
</dbReference>
<reference evidence="1" key="1">
    <citation type="submission" date="2021-10" db="EMBL/GenBank/DDBJ databases">
        <title>Gramella sp. ASW11-100T, isolated from marine sediment.</title>
        <authorList>
            <person name="Xia C."/>
        </authorList>
    </citation>
    <scope>NUCLEOTIDE SEQUENCE</scope>
    <source>
        <strain evidence="1">ASW11-100</strain>
    </source>
</reference>
<gene>
    <name evidence="1" type="ORF">LGQ90_07965</name>
</gene>
<proteinExistence type="predicted"/>
<dbReference type="EMBL" id="JAJBZG010000002">
    <property type="protein sequence ID" value="MCB7481196.1"/>
    <property type="molecule type" value="Genomic_DNA"/>
</dbReference>